<dbReference type="Gene3D" id="2.40.30.70">
    <property type="entry name" value="YaeB-like"/>
    <property type="match status" value="1"/>
</dbReference>
<name>A0A075LT34_9EURY</name>
<dbReference type="OrthoDB" id="40408at2157"/>
<dbReference type="InterPro" id="IPR036413">
    <property type="entry name" value="YaeB-like_sf"/>
</dbReference>
<comment type="similarity">
    <text evidence="2">Belongs to the tRNA methyltransferase O family.</text>
</comment>
<dbReference type="InterPro" id="IPR023368">
    <property type="entry name" value="UPF0066_cons_site"/>
</dbReference>
<dbReference type="PROSITE" id="PS01318">
    <property type="entry name" value="TSAA_1"/>
    <property type="match status" value="1"/>
</dbReference>
<proteinExistence type="inferred from homology"/>
<evidence type="ECO:0000313" key="5">
    <source>
        <dbReference type="Proteomes" id="UP000027981"/>
    </source>
</evidence>
<dbReference type="Proteomes" id="UP000027981">
    <property type="component" value="Chromosome"/>
</dbReference>
<evidence type="ECO:0000313" key="4">
    <source>
        <dbReference type="EMBL" id="AIF69479.1"/>
    </source>
</evidence>
<dbReference type="EMBL" id="CP006019">
    <property type="protein sequence ID" value="AIF69479.1"/>
    <property type="molecule type" value="Genomic_DNA"/>
</dbReference>
<dbReference type="PANTHER" id="PTHR12818">
    <property type="entry name" value="TRNA (ADENINE(37)-N6)-METHYLTRANSFERASE"/>
    <property type="match status" value="1"/>
</dbReference>
<accession>A0A075LT34</accession>
<dbReference type="eggNOG" id="arCOG00761">
    <property type="taxonomic scope" value="Archaea"/>
</dbReference>
<keyword evidence="5" id="KW-1185">Reference proteome</keyword>
<dbReference type="RefSeq" id="WP_048165034.1">
    <property type="nucleotide sequence ID" value="NZ_CP006019.1"/>
</dbReference>
<protein>
    <recommendedName>
        <fullName evidence="3">TsaA-like domain-containing protein</fullName>
    </recommendedName>
</protein>
<dbReference type="HOGENOM" id="CLU_1264617_0_0_2"/>
<dbReference type="KEGG" id="ppac:PAP_05370"/>
<keyword evidence="1" id="KW-0949">S-adenosyl-L-methionine</keyword>
<dbReference type="Pfam" id="PF01980">
    <property type="entry name" value="TrmO_N"/>
    <property type="match status" value="1"/>
</dbReference>
<feature type="domain" description="TsaA-like" evidence="3">
    <location>
        <begin position="6"/>
        <end position="128"/>
    </location>
</feature>
<reference evidence="4 5" key="2">
    <citation type="journal article" date="2015" name="Genome Announc.">
        <title>Complete Genome Sequence of Hyperthermophilic Piezophilic Archaeon Palaeococcus pacificus DY20341T, Isolated from Deep-Sea Hydrothermal Sediments.</title>
        <authorList>
            <person name="Zeng X."/>
            <person name="Jebbar M."/>
            <person name="Shao Z."/>
        </authorList>
    </citation>
    <scope>NUCLEOTIDE SEQUENCE [LARGE SCALE GENOMIC DNA]</scope>
    <source>
        <strain evidence="4 5">DY20341</strain>
    </source>
</reference>
<dbReference type="NCBIfam" id="TIGR00104">
    <property type="entry name" value="tRNA_TsaA"/>
    <property type="match status" value="1"/>
</dbReference>
<dbReference type="CDD" id="cd09281">
    <property type="entry name" value="UPF0066"/>
    <property type="match status" value="1"/>
</dbReference>
<reference evidence="5" key="1">
    <citation type="submission" date="2013-06" db="EMBL/GenBank/DDBJ databases">
        <title>Complete Genome Sequence of Hyperthermophilic Palaeococcus pacificus DY20341T, Isolated from a Deep-Sea Hydrothermal Sediments.</title>
        <authorList>
            <person name="Zeng X."/>
            <person name="Shao Z."/>
        </authorList>
    </citation>
    <scope>NUCLEOTIDE SEQUENCE [LARGE SCALE GENOMIC DNA]</scope>
    <source>
        <strain evidence="5">DY20341</strain>
    </source>
</reference>
<dbReference type="AlphaFoldDB" id="A0A075LT34"/>
<dbReference type="STRING" id="1343739.PAP_05370"/>
<dbReference type="PANTHER" id="PTHR12818:SF0">
    <property type="entry name" value="TRNA (ADENINE(37)-N6)-METHYLTRANSFERASE"/>
    <property type="match status" value="1"/>
</dbReference>
<evidence type="ECO:0000256" key="1">
    <source>
        <dbReference type="ARBA" id="ARBA00022691"/>
    </source>
</evidence>
<evidence type="ECO:0000259" key="3">
    <source>
        <dbReference type="PROSITE" id="PS51668"/>
    </source>
</evidence>
<dbReference type="GeneID" id="24842197"/>
<dbReference type="PROSITE" id="PS51668">
    <property type="entry name" value="TSAA_2"/>
    <property type="match status" value="1"/>
</dbReference>
<organism evidence="4 5">
    <name type="scientific">Palaeococcus pacificus DY20341</name>
    <dbReference type="NCBI Taxonomy" id="1343739"/>
    <lineage>
        <taxon>Archaea</taxon>
        <taxon>Methanobacteriati</taxon>
        <taxon>Methanobacteriota</taxon>
        <taxon>Thermococci</taxon>
        <taxon>Thermococcales</taxon>
        <taxon>Thermococcaceae</taxon>
        <taxon>Palaeococcus</taxon>
    </lineage>
</organism>
<dbReference type="InterPro" id="IPR036414">
    <property type="entry name" value="YaeB_N_sf"/>
</dbReference>
<sequence length="216" mass="24826">MEKFNLAPVGVVRHLEGKTFLEIYPEFAEAIEGLNEGDWIKLILWFHESDNPERRKILKVHPYNNPENPLTGVFATRSPVRPNPLALYTVQIHRIEGNTLFIDWIDAHDGTPIVDIKIFVERLDCPIQREVDEKEVDIWGARQIGGINLIPRRNEHLDELEEVKPEEYTALIVELGEKTTYLNAAELVELINALNEIYEELPGEIKDKLKSLGKSL</sequence>
<dbReference type="InterPro" id="IPR040372">
    <property type="entry name" value="YaeB-like"/>
</dbReference>
<dbReference type="InterPro" id="IPR023370">
    <property type="entry name" value="TrmO-like_N"/>
</dbReference>
<gene>
    <name evidence="4" type="ORF">PAP_05370</name>
</gene>
<evidence type="ECO:0000256" key="2">
    <source>
        <dbReference type="ARBA" id="ARBA00033753"/>
    </source>
</evidence>
<dbReference type="SUPFAM" id="SSF118196">
    <property type="entry name" value="YaeB-like"/>
    <property type="match status" value="1"/>
</dbReference>